<feature type="domain" description="RRM" evidence="5">
    <location>
        <begin position="160"/>
        <end position="232"/>
    </location>
</feature>
<dbReference type="InterPro" id="IPR000504">
    <property type="entry name" value="RRM_dom"/>
</dbReference>
<feature type="domain" description="RRM" evidence="5">
    <location>
        <begin position="464"/>
        <end position="543"/>
    </location>
</feature>
<dbReference type="PANTHER" id="PTHR48025">
    <property type="entry name" value="OS02G0815200 PROTEIN"/>
    <property type="match status" value="1"/>
</dbReference>
<feature type="chain" id="PRO_5030800069" description="RRM domain-containing protein" evidence="4">
    <location>
        <begin position="23"/>
        <end position="564"/>
    </location>
</feature>
<feature type="signal peptide" evidence="4">
    <location>
        <begin position="1"/>
        <end position="22"/>
    </location>
</feature>
<dbReference type="EMBL" id="HBHR01010420">
    <property type="protein sequence ID" value="CAD9862457.1"/>
    <property type="molecule type" value="Transcribed_RNA"/>
</dbReference>
<dbReference type="GO" id="GO:0003729">
    <property type="term" value="F:mRNA binding"/>
    <property type="evidence" value="ECO:0007669"/>
    <property type="project" value="TreeGrafter"/>
</dbReference>
<feature type="compositionally biased region" description="Polar residues" evidence="3">
    <location>
        <begin position="551"/>
        <end position="564"/>
    </location>
</feature>
<dbReference type="PANTHER" id="PTHR48025:SF1">
    <property type="entry name" value="RRM DOMAIN-CONTAINING PROTEIN"/>
    <property type="match status" value="1"/>
</dbReference>
<dbReference type="AlphaFoldDB" id="A0A7S2XWI0"/>
<dbReference type="CDD" id="cd00590">
    <property type="entry name" value="RRM_SF"/>
    <property type="match status" value="1"/>
</dbReference>
<feature type="domain" description="RRM" evidence="5">
    <location>
        <begin position="242"/>
        <end position="319"/>
    </location>
</feature>
<dbReference type="GO" id="GO:0005634">
    <property type="term" value="C:nucleus"/>
    <property type="evidence" value="ECO:0007669"/>
    <property type="project" value="TreeGrafter"/>
</dbReference>
<evidence type="ECO:0000259" key="5">
    <source>
        <dbReference type="PROSITE" id="PS50102"/>
    </source>
</evidence>
<dbReference type="InterPro" id="IPR050502">
    <property type="entry name" value="Euk_RNA-bind_prot"/>
</dbReference>
<dbReference type="SUPFAM" id="SSF54928">
    <property type="entry name" value="RNA-binding domain, RBD"/>
    <property type="match status" value="3"/>
</dbReference>
<feature type="region of interest" description="Disordered" evidence="3">
    <location>
        <begin position="542"/>
        <end position="564"/>
    </location>
</feature>
<feature type="compositionally biased region" description="Acidic residues" evidence="3">
    <location>
        <begin position="346"/>
        <end position="356"/>
    </location>
</feature>
<protein>
    <recommendedName>
        <fullName evidence="5">RRM domain-containing protein</fullName>
    </recommendedName>
</protein>
<dbReference type="PROSITE" id="PS50102">
    <property type="entry name" value="RRM"/>
    <property type="match status" value="4"/>
</dbReference>
<dbReference type="Pfam" id="PF00076">
    <property type="entry name" value="RRM_1"/>
    <property type="match status" value="4"/>
</dbReference>
<organism evidence="6">
    <name type="scientific">Fibrocapsa japonica</name>
    <dbReference type="NCBI Taxonomy" id="94617"/>
    <lineage>
        <taxon>Eukaryota</taxon>
        <taxon>Sar</taxon>
        <taxon>Stramenopiles</taxon>
        <taxon>Ochrophyta</taxon>
        <taxon>Raphidophyceae</taxon>
        <taxon>Chattonellales</taxon>
        <taxon>Chattonellaceae</taxon>
        <taxon>Fibrocapsa</taxon>
    </lineage>
</organism>
<reference evidence="6" key="1">
    <citation type="submission" date="2021-01" db="EMBL/GenBank/DDBJ databases">
        <authorList>
            <person name="Corre E."/>
            <person name="Pelletier E."/>
            <person name="Niang G."/>
            <person name="Scheremetjew M."/>
            <person name="Finn R."/>
            <person name="Kale V."/>
            <person name="Holt S."/>
            <person name="Cochrane G."/>
            <person name="Meng A."/>
            <person name="Brown T."/>
            <person name="Cohen L."/>
        </authorList>
    </citation>
    <scope>NUCLEOTIDE SEQUENCE</scope>
    <source>
        <strain evidence="6">CCMP1661</strain>
    </source>
</reference>
<feature type="region of interest" description="Disordered" evidence="3">
    <location>
        <begin position="330"/>
        <end position="357"/>
    </location>
</feature>
<dbReference type="SMART" id="SM00360">
    <property type="entry name" value="RRM"/>
    <property type="match status" value="4"/>
</dbReference>
<dbReference type="Gene3D" id="3.30.70.330">
    <property type="match status" value="4"/>
</dbReference>
<evidence type="ECO:0000256" key="2">
    <source>
        <dbReference type="PROSITE-ProRule" id="PRU00176"/>
    </source>
</evidence>
<proteinExistence type="predicted"/>
<evidence type="ECO:0000256" key="4">
    <source>
        <dbReference type="SAM" id="SignalP"/>
    </source>
</evidence>
<name>A0A7S2XWI0_9STRA</name>
<gene>
    <name evidence="6" type="ORF">FJAP1339_LOCUS4989</name>
</gene>
<accession>A0A7S2XWI0</accession>
<dbReference type="InterPro" id="IPR012677">
    <property type="entry name" value="Nucleotide-bd_a/b_plait_sf"/>
</dbReference>
<evidence type="ECO:0000256" key="3">
    <source>
        <dbReference type="SAM" id="MobiDB-lite"/>
    </source>
</evidence>
<keyword evidence="4" id="KW-0732">Signal</keyword>
<sequence length="564" mass="61688">MMGRKILLVAAFSGLLTSKTRGFHLSSCSRSRAVNVPAVLGQRKLCLFAEADGNAEVSSAVSPGDVPDLASIDDAFAAAVEGMTAAAEKNAQQVAPLDIASVDDLPGFGALPGLDTLPMPPPEVTSANLQDAGEVQSIWSLHNQLSPQDGENEIKRSGPFQCHVEGLSYNTTEDQVFMFFHQANPSSVYMPISAQHSRNKGIAYLSFDREEDLACAKALDKKELNGRWLSVREFPIPLDNTRVAKVKGLPFEMTNEQRQELFESCGEIESVIMTDFTRGAGSKRMGKGAVTYVTFKEPKSLIKALAMDGETVQERVMDIVPHVFEVPGDKTKYKGSANPASSTDESTTDAESEDTTALDPTRIYLDNLEYQLTVEEIRKCLEGFPGIGALKDIELPKFKGDSSRNRGYGFIQAESVEQADKLKALSGTRINGRPIEIRQNNKVLDATTGRRKWVQQEREPLGENLVYISGLPFSATEDELRTYLENNGVTGMQKIALPSFRGSGRNRGVGYVAFSSPEEQQKAFEVDGKDFGDRYLKVRPLKKKDVEVSESDGTSGDSSVKSEQ</sequence>
<dbReference type="InterPro" id="IPR035979">
    <property type="entry name" value="RBD_domain_sf"/>
</dbReference>
<feature type="domain" description="RRM" evidence="5">
    <location>
        <begin position="361"/>
        <end position="442"/>
    </location>
</feature>
<evidence type="ECO:0000256" key="1">
    <source>
        <dbReference type="ARBA" id="ARBA00022884"/>
    </source>
</evidence>
<keyword evidence="1 2" id="KW-0694">RNA-binding</keyword>
<evidence type="ECO:0000313" key="6">
    <source>
        <dbReference type="EMBL" id="CAD9862457.1"/>
    </source>
</evidence>